<dbReference type="AlphaFoldDB" id="A0A8I6SNJ8"/>
<dbReference type="KEGG" id="clec:106667674"/>
<dbReference type="GO" id="GO:0000159">
    <property type="term" value="C:protein phosphatase type 2A complex"/>
    <property type="evidence" value="ECO:0007669"/>
    <property type="project" value="TreeGrafter"/>
</dbReference>
<feature type="repeat" description="HEAT" evidence="2">
    <location>
        <begin position="571"/>
        <end position="600"/>
    </location>
</feature>
<evidence type="ECO:0000313" key="5">
    <source>
        <dbReference type="Proteomes" id="UP000494040"/>
    </source>
</evidence>
<dbReference type="RefSeq" id="XP_024086441.1">
    <property type="nucleotide sequence ID" value="XM_024230673.1"/>
</dbReference>
<dbReference type="InterPro" id="IPR016024">
    <property type="entry name" value="ARM-type_fold"/>
</dbReference>
<dbReference type="EnsemblMetazoa" id="XM_024230673.1">
    <property type="protein sequence ID" value="XP_024086441.1"/>
    <property type="gene ID" value="LOC106667674"/>
</dbReference>
<dbReference type="PANTHER" id="PTHR10648:SF4">
    <property type="entry name" value="PROTEIN PHOSPHATASE 2 (FORMERLY 2A), REGULATORY SUBUNIT A, BETA ISOFORM-RELATED"/>
    <property type="match status" value="1"/>
</dbReference>
<feature type="repeat" description="HEAT" evidence="2">
    <location>
        <begin position="415"/>
        <end position="453"/>
    </location>
</feature>
<dbReference type="InterPro" id="IPR051023">
    <property type="entry name" value="PP2A_Regulatory_Subunit_A"/>
</dbReference>
<feature type="repeat" description="HEAT" evidence="2">
    <location>
        <begin position="250"/>
        <end position="288"/>
    </location>
</feature>
<organism evidence="4 5">
    <name type="scientific">Cimex lectularius</name>
    <name type="common">Bed bug</name>
    <name type="synonym">Acanthia lectularia</name>
    <dbReference type="NCBI Taxonomy" id="79782"/>
    <lineage>
        <taxon>Eukaryota</taxon>
        <taxon>Metazoa</taxon>
        <taxon>Ecdysozoa</taxon>
        <taxon>Arthropoda</taxon>
        <taxon>Hexapoda</taxon>
        <taxon>Insecta</taxon>
        <taxon>Pterygota</taxon>
        <taxon>Neoptera</taxon>
        <taxon>Paraneoptera</taxon>
        <taxon>Hemiptera</taxon>
        <taxon>Heteroptera</taxon>
        <taxon>Panheteroptera</taxon>
        <taxon>Cimicomorpha</taxon>
        <taxon>Cimicidae</taxon>
        <taxon>Cimex</taxon>
    </lineage>
</organism>
<evidence type="ECO:0000256" key="1">
    <source>
        <dbReference type="ARBA" id="ARBA00022737"/>
    </source>
</evidence>
<feature type="repeat" description="HEAT" evidence="2">
    <location>
        <begin position="532"/>
        <end position="570"/>
    </location>
</feature>
<dbReference type="Pfam" id="PF02985">
    <property type="entry name" value="HEAT"/>
    <property type="match status" value="1"/>
</dbReference>
<proteinExistence type="predicted"/>
<dbReference type="OrthoDB" id="340346at2759"/>
<dbReference type="Proteomes" id="UP000494040">
    <property type="component" value="Unassembled WGS sequence"/>
</dbReference>
<dbReference type="GO" id="GO:0005829">
    <property type="term" value="C:cytosol"/>
    <property type="evidence" value="ECO:0007669"/>
    <property type="project" value="TreeGrafter"/>
</dbReference>
<evidence type="ECO:0000313" key="4">
    <source>
        <dbReference type="EnsemblMetazoa" id="XP_024086441.1"/>
    </source>
</evidence>
<dbReference type="SUPFAM" id="SSF48371">
    <property type="entry name" value="ARM repeat"/>
    <property type="match status" value="1"/>
</dbReference>
<dbReference type="GO" id="GO:0019888">
    <property type="term" value="F:protein phosphatase regulator activity"/>
    <property type="evidence" value="ECO:0007669"/>
    <property type="project" value="TreeGrafter"/>
</dbReference>
<dbReference type="GeneID" id="106667674"/>
<accession>A0A8I6SNJ8</accession>
<keyword evidence="5" id="KW-1185">Reference proteome</keyword>
<dbReference type="PROSITE" id="PS50077">
    <property type="entry name" value="HEAT_REPEAT"/>
    <property type="match status" value="5"/>
</dbReference>
<keyword evidence="1" id="KW-0677">Repeat</keyword>
<evidence type="ECO:0000256" key="2">
    <source>
        <dbReference type="PROSITE-ProRule" id="PRU00103"/>
    </source>
</evidence>
<sequence>MHATTIVIICLEKINNEGGIEKQKMTAGERAGKSLNTSQISEGEKPSDDLISYIINSGCDGNQVKDIKKIQNIIDLGERLGQFSPLIGCLELTCCLSHFEALAKHEHNKIRIKAVKTLRMITSLQTDEQLNEMFVPLVERLSTDNKFPSKISACSLFAVCYLRVNDSLKAKLRSLYCKLLTDFSIATRMEAIIRLTEFVKDIEPEHIKSDLIPLLSPLIEFHMDLMRLIVLEVYMCFASVVDQDDIVKLIMPKWHKCLTDSSWKVRYFVVEHFTELQKAVGPTITRSHLIPGLQILLADPQVAMSTLALSKIPEILLVIHPVDRDMVFMNDILPCIKEMILDTNLDVKIMLVRIIMELTSIIRKEDTLKELLTLLTTLLNYDQWNSRKSDMWTTIISYLGTITKIVDSEQLVQLLSPFIIKQAEDSNWRVRLAIIKSMPLMAKNFGVNYFNKTLKSISVAGFVDKVYIIRQTMAFNLKSIVENFGSKWAQDYIIPEVLTLSSHNNYLYRLTFLFCMKALIQACSRHVKINILLPALLKMSSDPVSNVRFNVAKTLGETGHFFKPKHIQSEIKPILEKLMEDKDLDVKYFASEAMKTIASI</sequence>
<dbReference type="InterPro" id="IPR000357">
    <property type="entry name" value="HEAT"/>
</dbReference>
<dbReference type="GO" id="GO:0005634">
    <property type="term" value="C:nucleus"/>
    <property type="evidence" value="ECO:0007669"/>
    <property type="project" value="TreeGrafter"/>
</dbReference>
<feature type="region of interest" description="Disordered" evidence="3">
    <location>
        <begin position="26"/>
        <end position="45"/>
    </location>
</feature>
<dbReference type="InterPro" id="IPR011989">
    <property type="entry name" value="ARM-like"/>
</dbReference>
<feature type="repeat" description="HEAT" evidence="2">
    <location>
        <begin position="332"/>
        <end position="370"/>
    </location>
</feature>
<dbReference type="Gene3D" id="1.25.10.10">
    <property type="entry name" value="Leucine-rich Repeat Variant"/>
    <property type="match status" value="1"/>
</dbReference>
<reference evidence="4" key="1">
    <citation type="submission" date="2022-01" db="UniProtKB">
        <authorList>
            <consortium name="EnsemblMetazoa"/>
        </authorList>
    </citation>
    <scope>IDENTIFICATION</scope>
</reference>
<evidence type="ECO:0000256" key="3">
    <source>
        <dbReference type="SAM" id="MobiDB-lite"/>
    </source>
</evidence>
<dbReference type="InterPro" id="IPR021133">
    <property type="entry name" value="HEAT_type_2"/>
</dbReference>
<protein>
    <submittedName>
        <fullName evidence="4">Uncharacterized protein</fullName>
    </submittedName>
</protein>
<dbReference type="OMA" id="CFSIARQ"/>
<dbReference type="PANTHER" id="PTHR10648">
    <property type="entry name" value="SERINE/THREONINE-PROTEIN PHOSPHATASE PP2A 65 KDA REGULATORY SUBUNIT"/>
    <property type="match status" value="1"/>
</dbReference>
<name>A0A8I6SNJ8_CIMLE</name>